<dbReference type="EMBL" id="OA882262">
    <property type="protein sequence ID" value="CAD7274239.1"/>
    <property type="molecule type" value="Genomic_DNA"/>
</dbReference>
<keyword evidence="3" id="KW-0677">Repeat</keyword>
<evidence type="ECO:0000313" key="13">
    <source>
        <dbReference type="Proteomes" id="UP000678499"/>
    </source>
</evidence>
<name>A0A7R9GAU2_9CRUS</name>
<evidence type="ECO:0000256" key="3">
    <source>
        <dbReference type="ARBA" id="ARBA00022737"/>
    </source>
</evidence>
<protein>
    <recommendedName>
        <fullName evidence="11">C2H2-type domain-containing protein</fullName>
    </recommendedName>
</protein>
<dbReference type="InterPro" id="IPR050717">
    <property type="entry name" value="C2H2-ZF_Transcription_Reg"/>
</dbReference>
<dbReference type="Gene3D" id="3.30.160.60">
    <property type="entry name" value="Classic Zinc Finger"/>
    <property type="match status" value="2"/>
</dbReference>
<dbReference type="GO" id="GO:0000981">
    <property type="term" value="F:DNA-binding transcription factor activity, RNA polymerase II-specific"/>
    <property type="evidence" value="ECO:0007669"/>
    <property type="project" value="TreeGrafter"/>
</dbReference>
<evidence type="ECO:0000256" key="4">
    <source>
        <dbReference type="ARBA" id="ARBA00022771"/>
    </source>
</evidence>
<gene>
    <name evidence="12" type="ORF">NMOB1V02_LOCUS2088</name>
</gene>
<feature type="domain" description="C2H2-type" evidence="11">
    <location>
        <begin position="167"/>
        <end position="196"/>
    </location>
</feature>
<proteinExistence type="predicted"/>
<keyword evidence="6" id="KW-0805">Transcription regulation</keyword>
<dbReference type="GO" id="GO:0048619">
    <property type="term" value="P:embryonic hindgut morphogenesis"/>
    <property type="evidence" value="ECO:0007669"/>
    <property type="project" value="TreeGrafter"/>
</dbReference>
<comment type="subcellular location">
    <subcellularLocation>
        <location evidence="1">Nucleus</location>
    </subcellularLocation>
</comment>
<dbReference type="SMART" id="SM00355">
    <property type="entry name" value="ZnF_C2H2"/>
    <property type="match status" value="3"/>
</dbReference>
<keyword evidence="7" id="KW-0804">Transcription</keyword>
<dbReference type="GO" id="GO:0005634">
    <property type="term" value="C:nucleus"/>
    <property type="evidence" value="ECO:0007669"/>
    <property type="project" value="UniProtKB-SubCell"/>
</dbReference>
<evidence type="ECO:0000313" key="12">
    <source>
        <dbReference type="EMBL" id="CAD7274239.1"/>
    </source>
</evidence>
<dbReference type="FunFam" id="3.30.160.60:FF:000100">
    <property type="entry name" value="Zinc finger 45-like"/>
    <property type="match status" value="1"/>
</dbReference>
<dbReference type="PROSITE" id="PS00028">
    <property type="entry name" value="ZINC_FINGER_C2H2_1"/>
    <property type="match status" value="2"/>
</dbReference>
<keyword evidence="5" id="KW-0862">Zinc</keyword>
<evidence type="ECO:0000256" key="6">
    <source>
        <dbReference type="ARBA" id="ARBA00023015"/>
    </source>
</evidence>
<evidence type="ECO:0000256" key="8">
    <source>
        <dbReference type="ARBA" id="ARBA00023242"/>
    </source>
</evidence>
<evidence type="ECO:0000256" key="1">
    <source>
        <dbReference type="ARBA" id="ARBA00004123"/>
    </source>
</evidence>
<dbReference type="FunFam" id="3.30.160.60:FF:000254">
    <property type="entry name" value="Odd-skipped related transciption factor 1"/>
    <property type="match status" value="1"/>
</dbReference>
<dbReference type="InterPro" id="IPR036236">
    <property type="entry name" value="Znf_C2H2_sf"/>
</dbReference>
<organism evidence="12">
    <name type="scientific">Notodromas monacha</name>
    <dbReference type="NCBI Taxonomy" id="399045"/>
    <lineage>
        <taxon>Eukaryota</taxon>
        <taxon>Metazoa</taxon>
        <taxon>Ecdysozoa</taxon>
        <taxon>Arthropoda</taxon>
        <taxon>Crustacea</taxon>
        <taxon>Oligostraca</taxon>
        <taxon>Ostracoda</taxon>
        <taxon>Podocopa</taxon>
        <taxon>Podocopida</taxon>
        <taxon>Cypridocopina</taxon>
        <taxon>Cypridoidea</taxon>
        <taxon>Cyprididae</taxon>
        <taxon>Notodromas</taxon>
    </lineage>
</organism>
<dbReference type="PANTHER" id="PTHR14196">
    <property type="entry name" value="ODD-SKIPPED - RELATED"/>
    <property type="match status" value="1"/>
</dbReference>
<keyword evidence="2" id="KW-0479">Metal-binding</keyword>
<dbReference type="Proteomes" id="UP000678499">
    <property type="component" value="Unassembled WGS sequence"/>
</dbReference>
<dbReference type="EMBL" id="CAJPEX010000225">
    <property type="protein sequence ID" value="CAG0914391.1"/>
    <property type="molecule type" value="Genomic_DNA"/>
</dbReference>
<dbReference type="PROSITE" id="PS50157">
    <property type="entry name" value="ZINC_FINGER_C2H2_2"/>
    <property type="match status" value="3"/>
</dbReference>
<evidence type="ECO:0000256" key="9">
    <source>
        <dbReference type="PROSITE-ProRule" id="PRU00042"/>
    </source>
</evidence>
<evidence type="ECO:0000256" key="10">
    <source>
        <dbReference type="SAM" id="MobiDB-lite"/>
    </source>
</evidence>
<reference evidence="12" key="1">
    <citation type="submission" date="2020-11" db="EMBL/GenBank/DDBJ databases">
        <authorList>
            <person name="Tran Van P."/>
        </authorList>
    </citation>
    <scope>NUCLEOTIDE SEQUENCE</scope>
</reference>
<dbReference type="GO" id="GO:0000977">
    <property type="term" value="F:RNA polymerase II transcription regulatory region sequence-specific DNA binding"/>
    <property type="evidence" value="ECO:0007669"/>
    <property type="project" value="TreeGrafter"/>
</dbReference>
<dbReference type="GO" id="GO:0009880">
    <property type="term" value="P:embryonic pattern specification"/>
    <property type="evidence" value="ECO:0007669"/>
    <property type="project" value="TreeGrafter"/>
</dbReference>
<keyword evidence="4 9" id="KW-0863">Zinc-finger</keyword>
<feature type="domain" description="C2H2-type" evidence="11">
    <location>
        <begin position="107"/>
        <end position="129"/>
    </location>
</feature>
<dbReference type="Pfam" id="PF00096">
    <property type="entry name" value="zf-C2H2"/>
    <property type="match status" value="3"/>
</dbReference>
<feature type="compositionally biased region" description="Low complexity" evidence="10">
    <location>
        <begin position="40"/>
        <end position="49"/>
    </location>
</feature>
<keyword evidence="13" id="KW-1185">Reference proteome</keyword>
<dbReference type="SUPFAM" id="SSF57667">
    <property type="entry name" value="beta-beta-alpha zinc fingers"/>
    <property type="match status" value="1"/>
</dbReference>
<feature type="domain" description="C2H2-type" evidence="11">
    <location>
        <begin position="79"/>
        <end position="106"/>
    </location>
</feature>
<evidence type="ECO:0000256" key="5">
    <source>
        <dbReference type="ARBA" id="ARBA00022833"/>
    </source>
</evidence>
<evidence type="ECO:0000256" key="7">
    <source>
        <dbReference type="ARBA" id="ARBA00023163"/>
    </source>
</evidence>
<dbReference type="OrthoDB" id="6382200at2759"/>
<sequence length="217" mass="23070">MDCGRQSVSPASSCGSHEIAALFQGSDGGMPLTPPPTPTSPLGTFSLPTQNQPIDMSLPRLSAFHATSKPYIHSREKPFKCEHCGKGFCQSRTLAVHKVLHMDAAPHQCHVCYKGFNQRANLKAHLATHDIIVSDDSSSSSSSTSTSSVSIAALVSGSSDTNNPVRHPCPKCPKSFRRYGDLVNHSKICCQPSVAPAPAAAVPKKPHSFSIEALLGR</sequence>
<evidence type="ECO:0000256" key="2">
    <source>
        <dbReference type="ARBA" id="ARBA00022723"/>
    </source>
</evidence>
<feature type="region of interest" description="Disordered" evidence="10">
    <location>
        <begin position="25"/>
        <end position="51"/>
    </location>
</feature>
<accession>A0A7R9GAU2</accession>
<dbReference type="AlphaFoldDB" id="A0A7R9GAU2"/>
<keyword evidence="8" id="KW-0539">Nucleus</keyword>
<evidence type="ECO:0000259" key="11">
    <source>
        <dbReference type="PROSITE" id="PS50157"/>
    </source>
</evidence>
<dbReference type="PANTHER" id="PTHR14196:SF0">
    <property type="entry name" value="PROTEIN BOWEL"/>
    <property type="match status" value="1"/>
</dbReference>
<dbReference type="InterPro" id="IPR013087">
    <property type="entry name" value="Znf_C2H2_type"/>
</dbReference>
<dbReference type="GO" id="GO:0008270">
    <property type="term" value="F:zinc ion binding"/>
    <property type="evidence" value="ECO:0007669"/>
    <property type="project" value="UniProtKB-KW"/>
</dbReference>